<evidence type="ECO:0000313" key="8">
    <source>
        <dbReference type="EMBL" id="MBP2473760.1"/>
    </source>
</evidence>
<dbReference type="Gene3D" id="1.10.10.10">
    <property type="entry name" value="Winged helix-like DNA-binding domain superfamily/Winged helix DNA-binding domain"/>
    <property type="match status" value="1"/>
</dbReference>
<dbReference type="InterPro" id="IPR005158">
    <property type="entry name" value="BTAD"/>
</dbReference>
<dbReference type="Pfam" id="PF13424">
    <property type="entry name" value="TPR_12"/>
    <property type="match status" value="1"/>
</dbReference>
<dbReference type="PROSITE" id="PS51755">
    <property type="entry name" value="OMPR_PHOB"/>
    <property type="match status" value="1"/>
</dbReference>
<proteinExistence type="inferred from homology"/>
<dbReference type="InterPro" id="IPR019734">
    <property type="entry name" value="TPR_rpt"/>
</dbReference>
<dbReference type="SMART" id="SM00862">
    <property type="entry name" value="Trans_reg_C"/>
    <property type="match status" value="1"/>
</dbReference>
<protein>
    <submittedName>
        <fullName evidence="8">DNA-binding SARP family transcriptional activator/Tfp pilus assembly protein PilF</fullName>
    </submittedName>
</protein>
<dbReference type="InterPro" id="IPR001867">
    <property type="entry name" value="OmpR/PhoB-type_DNA-bd"/>
</dbReference>
<dbReference type="InterPro" id="IPR051677">
    <property type="entry name" value="AfsR-DnrI-RedD_regulator"/>
</dbReference>
<reference evidence="8 9" key="1">
    <citation type="submission" date="2021-03" db="EMBL/GenBank/DDBJ databases">
        <title>Sequencing the genomes of 1000 actinobacteria strains.</title>
        <authorList>
            <person name="Klenk H.-P."/>
        </authorList>
    </citation>
    <scope>NUCLEOTIDE SEQUENCE [LARGE SCALE GENOMIC DNA]</scope>
    <source>
        <strain evidence="8 9">DSM 44580</strain>
    </source>
</reference>
<dbReference type="EMBL" id="JAGIOO010000001">
    <property type="protein sequence ID" value="MBP2473760.1"/>
    <property type="molecule type" value="Genomic_DNA"/>
</dbReference>
<comment type="caution">
    <text evidence="8">The sequence shown here is derived from an EMBL/GenBank/DDBJ whole genome shotgun (WGS) entry which is preliminary data.</text>
</comment>
<dbReference type="Pfam" id="PF03704">
    <property type="entry name" value="BTAD"/>
    <property type="match status" value="1"/>
</dbReference>
<evidence type="ECO:0000256" key="2">
    <source>
        <dbReference type="ARBA" id="ARBA00023015"/>
    </source>
</evidence>
<sequence>MEILRDGAPVVVRAGKHRALLASLLLRANQVVPVEELIDRIWGEAPPARSRGTLQTYVMRLRHALGDEPGPGQLVHTRPEGYLIRLRPAQLDLFAFRELLARGRAHAEAGAAAAEADCLRRALALWRGPALSDVPSEALLRDEAPRLAEERLQALERRLEVDLALGRHAELVGELRGLTAEHPLRERFWHQLMLALYRCDRQAEALQAFQRLGDTLAEELGIDPGEPVRRLHRAILANDPVLAAPPVAERVRCDEAPVRGLPRLPPDLPDFVGREQELAQVAELLAGGPLRTAAPIVVLSGPPGRGKTALAVRAAHRLAERFPHGQLHIDLRGHACGQPMTVEEALAHFLRALGVPQKQIPTEIEEQAALYRSLLTGRRVLVVLDNAASAEQVRPLLPAEPACGVLVTSRDDLRGLTALQGARRLTPDVLGRAHARGLLAAVLGEARVAAQEQAVAELAERCGRIPLALRLAAAGLAARPELTVAGFLDGLRPVEPLDGDDPAPVHAAFDQAYRTLPASDAHLFRCLGLVPGPDLTALAAAALTGGTEAGAAAGLHRLAAAHLVVEPVPGRFQLPDLLRRYARDRGRADDQAAARERLFAAYLRGADTAIRLLYPDALLRVAVDEHAPAPELTSAADALAWLDTERPNLLAAVRHAADHGPPATAWRLIDSLRRYFHAHRHTAEWLAAGHAALRAAQEHGEVEAAATMHHNIGTAHANGGDYHQAVEHFERALALRAGRPATTASASTLNNLGIAHAVFGRLADAAAQLRDAVAMHRELGAAGLAHSTLVNLAIVLTDLGELRTAAGQLHEALAHYTDHGTRHDLANTTAVLARTCFDLGEHAEAGQHAEVALAHALAVEDRRTEAEALCTLAALHLAGGRHPAALRGATDSLGLARDLGHANAEIDALVVLTQTHTAAGAAEEALHCGREAERVARASGRRVKVGQALTALAAARLAAGAVAEGRETARQALAVHAETGHRLGQARASLLLARALGRSGEEESARAWRAEADRLLEELGVRRARHPAAG</sequence>
<dbReference type="PROSITE" id="PS50005">
    <property type="entry name" value="TPR"/>
    <property type="match status" value="1"/>
</dbReference>
<feature type="domain" description="OmpR/PhoB-type" evidence="7">
    <location>
        <begin position="1"/>
        <end position="86"/>
    </location>
</feature>
<dbReference type="SMART" id="SM01043">
    <property type="entry name" value="BTAD"/>
    <property type="match status" value="1"/>
</dbReference>
<dbReference type="InterPro" id="IPR011990">
    <property type="entry name" value="TPR-like_helical_dom_sf"/>
</dbReference>
<dbReference type="Gene3D" id="3.40.50.300">
    <property type="entry name" value="P-loop containing nucleotide triphosphate hydrolases"/>
    <property type="match status" value="1"/>
</dbReference>
<keyword evidence="9" id="KW-1185">Reference proteome</keyword>
<feature type="DNA-binding region" description="OmpR/PhoB-type" evidence="6">
    <location>
        <begin position="1"/>
        <end position="86"/>
    </location>
</feature>
<evidence type="ECO:0000256" key="5">
    <source>
        <dbReference type="PROSITE-ProRule" id="PRU00339"/>
    </source>
</evidence>
<dbReference type="Gene3D" id="1.25.40.10">
    <property type="entry name" value="Tetratricopeptide repeat domain"/>
    <property type="match status" value="3"/>
</dbReference>
<dbReference type="Proteomes" id="UP001519363">
    <property type="component" value="Unassembled WGS sequence"/>
</dbReference>
<keyword evidence="4" id="KW-0804">Transcription</keyword>
<dbReference type="InterPro" id="IPR016032">
    <property type="entry name" value="Sig_transdc_resp-reg_C-effctor"/>
</dbReference>
<keyword evidence="5" id="KW-0802">TPR repeat</keyword>
<dbReference type="SUPFAM" id="SSF48452">
    <property type="entry name" value="TPR-like"/>
    <property type="match status" value="3"/>
</dbReference>
<dbReference type="InterPro" id="IPR041664">
    <property type="entry name" value="AAA_16"/>
</dbReference>
<dbReference type="InterPro" id="IPR027417">
    <property type="entry name" value="P-loop_NTPase"/>
</dbReference>
<gene>
    <name evidence="8" type="ORF">JOF53_002632</name>
</gene>
<evidence type="ECO:0000256" key="4">
    <source>
        <dbReference type="ARBA" id="ARBA00023163"/>
    </source>
</evidence>
<evidence type="ECO:0000256" key="3">
    <source>
        <dbReference type="ARBA" id="ARBA00023125"/>
    </source>
</evidence>
<evidence type="ECO:0000259" key="7">
    <source>
        <dbReference type="PROSITE" id="PS51755"/>
    </source>
</evidence>
<accession>A0ABS5AB03</accession>
<dbReference type="SMART" id="SM00028">
    <property type="entry name" value="TPR"/>
    <property type="match status" value="6"/>
</dbReference>
<dbReference type="Pfam" id="PF00486">
    <property type="entry name" value="Trans_reg_C"/>
    <property type="match status" value="1"/>
</dbReference>
<dbReference type="GO" id="GO:0003677">
    <property type="term" value="F:DNA binding"/>
    <property type="evidence" value="ECO:0007669"/>
    <property type="project" value="UniProtKB-KW"/>
</dbReference>
<dbReference type="PANTHER" id="PTHR35807">
    <property type="entry name" value="TRANSCRIPTIONAL REGULATOR REDD-RELATED"/>
    <property type="match status" value="1"/>
</dbReference>
<evidence type="ECO:0000256" key="1">
    <source>
        <dbReference type="ARBA" id="ARBA00005820"/>
    </source>
</evidence>
<dbReference type="PANTHER" id="PTHR35807:SF1">
    <property type="entry name" value="TRANSCRIPTIONAL REGULATOR REDD"/>
    <property type="match status" value="1"/>
</dbReference>
<dbReference type="PRINTS" id="PR00364">
    <property type="entry name" value="DISEASERSIST"/>
</dbReference>
<comment type="similarity">
    <text evidence="1">Belongs to the AfsR/DnrI/RedD regulatory family.</text>
</comment>
<dbReference type="Pfam" id="PF13191">
    <property type="entry name" value="AAA_16"/>
    <property type="match status" value="1"/>
</dbReference>
<feature type="repeat" description="TPR" evidence="5">
    <location>
        <begin position="706"/>
        <end position="739"/>
    </location>
</feature>
<keyword evidence="2" id="KW-0805">Transcription regulation</keyword>
<dbReference type="CDD" id="cd15831">
    <property type="entry name" value="BTAD"/>
    <property type="match status" value="1"/>
</dbReference>
<dbReference type="RefSeq" id="WP_209706866.1">
    <property type="nucleotide sequence ID" value="NZ_JAGIOO010000001.1"/>
</dbReference>
<evidence type="ECO:0000256" key="6">
    <source>
        <dbReference type="PROSITE-ProRule" id="PRU01091"/>
    </source>
</evidence>
<organism evidence="8 9">
    <name type="scientific">Crossiella equi</name>
    <dbReference type="NCBI Taxonomy" id="130796"/>
    <lineage>
        <taxon>Bacteria</taxon>
        <taxon>Bacillati</taxon>
        <taxon>Actinomycetota</taxon>
        <taxon>Actinomycetes</taxon>
        <taxon>Pseudonocardiales</taxon>
        <taxon>Pseudonocardiaceae</taxon>
        <taxon>Crossiella</taxon>
    </lineage>
</organism>
<evidence type="ECO:0000313" key="9">
    <source>
        <dbReference type="Proteomes" id="UP001519363"/>
    </source>
</evidence>
<dbReference type="SUPFAM" id="SSF46894">
    <property type="entry name" value="C-terminal effector domain of the bipartite response regulators"/>
    <property type="match status" value="1"/>
</dbReference>
<dbReference type="SUPFAM" id="SSF52540">
    <property type="entry name" value="P-loop containing nucleoside triphosphate hydrolases"/>
    <property type="match status" value="1"/>
</dbReference>
<keyword evidence="3 6" id="KW-0238">DNA-binding</keyword>
<dbReference type="InterPro" id="IPR036388">
    <property type="entry name" value="WH-like_DNA-bd_sf"/>
</dbReference>
<name>A0ABS5AB03_9PSEU</name>